<feature type="compositionally biased region" description="Low complexity" evidence="1">
    <location>
        <begin position="168"/>
        <end position="198"/>
    </location>
</feature>
<feature type="chain" id="PRO_5003381909" description="GPI anchored protein" evidence="2">
    <location>
        <begin position="19"/>
        <end position="225"/>
    </location>
</feature>
<evidence type="ECO:0000256" key="2">
    <source>
        <dbReference type="SAM" id="SignalP"/>
    </source>
</evidence>
<dbReference type="OrthoDB" id="4991875at2759"/>
<accession>F8P6Z6</accession>
<dbReference type="RefSeq" id="XP_007322169.1">
    <property type="nucleotide sequence ID" value="XM_007322107.1"/>
</dbReference>
<sequence length="225" mass="22851">MALMKTLIIFSFVAFCSADISLYLPDFDSEPFSVNVLGVGSDGQTTYEVFPAEPTGTSIGQTSAFVDTAIATLVEGPSSFVLNYDYPQVSVIESCNIANGLESCKINMMATTITYVQIATPMLVEGGGSASPMFTGPMFTGGTTMYYTNGIPVTSTVSASASMSAPTASPTASGAVPGSGSSAGSAQTSASSPAPTQTNGSTMMTLPRSILMGVIGVVGISLGFI</sequence>
<dbReference type="Proteomes" id="UP000008064">
    <property type="component" value="Unassembled WGS sequence"/>
</dbReference>
<feature type="signal peptide" evidence="2">
    <location>
        <begin position="1"/>
        <end position="18"/>
    </location>
</feature>
<protein>
    <recommendedName>
        <fullName evidence="5">GPI anchored protein</fullName>
    </recommendedName>
</protein>
<reference evidence="4" key="1">
    <citation type="journal article" date="2011" name="Science">
        <title>The plant cell wall-decomposing machinery underlies the functional diversity of forest fungi.</title>
        <authorList>
            <person name="Eastwood D.C."/>
            <person name="Floudas D."/>
            <person name="Binder M."/>
            <person name="Majcherczyk A."/>
            <person name="Schneider P."/>
            <person name="Aerts A."/>
            <person name="Asiegbu F.O."/>
            <person name="Baker S.E."/>
            <person name="Barry K."/>
            <person name="Bendiksby M."/>
            <person name="Blumentritt M."/>
            <person name="Coutinho P.M."/>
            <person name="Cullen D."/>
            <person name="de Vries R.P."/>
            <person name="Gathman A."/>
            <person name="Goodell B."/>
            <person name="Henrissat B."/>
            <person name="Ihrmark K."/>
            <person name="Kauserud H."/>
            <person name="Kohler A."/>
            <person name="LaButti K."/>
            <person name="Lapidus A."/>
            <person name="Lavin J.L."/>
            <person name="Lee Y.-H."/>
            <person name="Lindquist E."/>
            <person name="Lilly W."/>
            <person name="Lucas S."/>
            <person name="Morin E."/>
            <person name="Murat C."/>
            <person name="Oguiza J.A."/>
            <person name="Park J."/>
            <person name="Pisabarro A.G."/>
            <person name="Riley R."/>
            <person name="Rosling A."/>
            <person name="Salamov A."/>
            <person name="Schmidt O."/>
            <person name="Schmutz J."/>
            <person name="Skrede I."/>
            <person name="Stenlid J."/>
            <person name="Wiebenga A."/>
            <person name="Xie X."/>
            <person name="Kuees U."/>
            <person name="Hibbett D.S."/>
            <person name="Hoffmeister D."/>
            <person name="Hoegberg N."/>
            <person name="Martin F."/>
            <person name="Grigoriev I.V."/>
            <person name="Watkinson S.C."/>
        </authorList>
    </citation>
    <scope>NUCLEOTIDE SEQUENCE [LARGE SCALE GENOMIC DNA]</scope>
    <source>
        <strain evidence="4">S7.9</strain>
    </source>
</reference>
<dbReference type="EMBL" id="GL945439">
    <property type="protein sequence ID" value="EGO21212.1"/>
    <property type="molecule type" value="Genomic_DNA"/>
</dbReference>
<evidence type="ECO:0008006" key="5">
    <source>
        <dbReference type="Google" id="ProtNLM"/>
    </source>
</evidence>
<keyword evidence="2" id="KW-0732">Signal</keyword>
<evidence type="ECO:0000313" key="3">
    <source>
        <dbReference type="EMBL" id="EGO21212.1"/>
    </source>
</evidence>
<organism evidence="4">
    <name type="scientific">Serpula lacrymans var. lacrymans (strain S7.9)</name>
    <name type="common">Dry rot fungus</name>
    <dbReference type="NCBI Taxonomy" id="578457"/>
    <lineage>
        <taxon>Eukaryota</taxon>
        <taxon>Fungi</taxon>
        <taxon>Dikarya</taxon>
        <taxon>Basidiomycota</taxon>
        <taxon>Agaricomycotina</taxon>
        <taxon>Agaricomycetes</taxon>
        <taxon>Agaricomycetidae</taxon>
        <taxon>Boletales</taxon>
        <taxon>Coniophorineae</taxon>
        <taxon>Serpulaceae</taxon>
        <taxon>Serpula</taxon>
    </lineage>
</organism>
<gene>
    <name evidence="3" type="ORF">SERLADRAFT_398719</name>
</gene>
<dbReference type="AlphaFoldDB" id="F8P6Z6"/>
<feature type="region of interest" description="Disordered" evidence="1">
    <location>
        <begin position="168"/>
        <end position="202"/>
    </location>
</feature>
<proteinExistence type="predicted"/>
<name>F8P6Z6_SERL9</name>
<dbReference type="GeneID" id="18811907"/>
<dbReference type="HOGENOM" id="CLU_1230551_0_0_1"/>
<evidence type="ECO:0000256" key="1">
    <source>
        <dbReference type="SAM" id="MobiDB-lite"/>
    </source>
</evidence>
<dbReference type="KEGG" id="sla:SERLADRAFT_398719"/>
<evidence type="ECO:0000313" key="4">
    <source>
        <dbReference type="Proteomes" id="UP000008064"/>
    </source>
</evidence>